<proteinExistence type="predicted"/>
<reference evidence="1 2" key="1">
    <citation type="submission" date="2017-05" db="EMBL/GenBank/DDBJ databases">
        <title>Complete Genome Sequence of Bacteriophage Deep-Purple infecting emetic Bacillus cereus.</title>
        <authorList>
            <person name="Hock L."/>
            <person name="Gillis A."/>
            <person name="Mahillon J."/>
        </authorList>
    </citation>
    <scope>NUCLEOTIDE SEQUENCE [LARGE SCALE GENOMIC DNA]</scope>
</reference>
<organism evidence="1 2">
    <name type="scientific">Bacillus phage Deep-Purple</name>
    <dbReference type="NCBI Taxonomy" id="1873341"/>
    <lineage>
        <taxon>Viruses</taxon>
        <taxon>Duplodnaviria</taxon>
        <taxon>Heunggongvirae</taxon>
        <taxon>Uroviricota</taxon>
        <taxon>Caudoviricetes</taxon>
        <taxon>Deurplevirus</taxon>
        <taxon>Deurplevirus deeppurple</taxon>
    </lineage>
</organism>
<gene>
    <name evidence="1" type="ORF">DeepPurple_gp025</name>
</gene>
<sequence>MQPKRRRKTMTNNVFNFEFKSTVKEIAIGGERFFMNFDDDSLMGYMDGFKSYADKIETLKQNAPELSTATEEQLKEMKKSQTEILAGTIDMLLGEGKFKDIYELAGKSSMQIVALIDALMEMVQKELGEQSNGALDRYLNR</sequence>
<evidence type="ECO:0000313" key="2">
    <source>
        <dbReference type="Proteomes" id="UP000225583"/>
    </source>
</evidence>
<accession>A0A1Z1LZL8</accession>
<dbReference type="Proteomes" id="UP000225583">
    <property type="component" value="Segment"/>
</dbReference>
<keyword evidence="2" id="KW-1185">Reference proteome</keyword>
<protein>
    <submittedName>
        <fullName evidence="1">Uncharacterized protein</fullName>
    </submittedName>
</protein>
<name>A0A1Z1LZL8_9CAUD</name>
<evidence type="ECO:0000313" key="1">
    <source>
        <dbReference type="EMBL" id="ARW58276.1"/>
    </source>
</evidence>
<dbReference type="EMBL" id="MF176161">
    <property type="protein sequence ID" value="ARW58276.1"/>
    <property type="molecule type" value="Genomic_DNA"/>
</dbReference>